<keyword evidence="2" id="KW-1185">Reference proteome</keyword>
<dbReference type="EMBL" id="MU001679">
    <property type="protein sequence ID" value="KAF2457943.1"/>
    <property type="molecule type" value="Genomic_DNA"/>
</dbReference>
<accession>A0A6A6P3A0</accession>
<dbReference type="AlphaFoldDB" id="A0A6A6P3A0"/>
<gene>
    <name evidence="1" type="ORF">BDY21DRAFT_19715</name>
</gene>
<evidence type="ECO:0000313" key="1">
    <source>
        <dbReference type="EMBL" id="KAF2457943.1"/>
    </source>
</evidence>
<dbReference type="Proteomes" id="UP000799766">
    <property type="component" value="Unassembled WGS sequence"/>
</dbReference>
<organism evidence="1 2">
    <name type="scientific">Lineolata rhizophorae</name>
    <dbReference type="NCBI Taxonomy" id="578093"/>
    <lineage>
        <taxon>Eukaryota</taxon>
        <taxon>Fungi</taxon>
        <taxon>Dikarya</taxon>
        <taxon>Ascomycota</taxon>
        <taxon>Pezizomycotina</taxon>
        <taxon>Dothideomycetes</taxon>
        <taxon>Dothideomycetes incertae sedis</taxon>
        <taxon>Lineolatales</taxon>
        <taxon>Lineolataceae</taxon>
        <taxon>Lineolata</taxon>
    </lineage>
</organism>
<reference evidence="1" key="1">
    <citation type="journal article" date="2020" name="Stud. Mycol.">
        <title>101 Dothideomycetes genomes: a test case for predicting lifestyles and emergence of pathogens.</title>
        <authorList>
            <person name="Haridas S."/>
            <person name="Albert R."/>
            <person name="Binder M."/>
            <person name="Bloem J."/>
            <person name="Labutti K."/>
            <person name="Salamov A."/>
            <person name="Andreopoulos B."/>
            <person name="Baker S."/>
            <person name="Barry K."/>
            <person name="Bills G."/>
            <person name="Bluhm B."/>
            <person name="Cannon C."/>
            <person name="Castanera R."/>
            <person name="Culley D."/>
            <person name="Daum C."/>
            <person name="Ezra D."/>
            <person name="Gonzalez J."/>
            <person name="Henrissat B."/>
            <person name="Kuo A."/>
            <person name="Liang C."/>
            <person name="Lipzen A."/>
            <person name="Lutzoni F."/>
            <person name="Magnuson J."/>
            <person name="Mondo S."/>
            <person name="Nolan M."/>
            <person name="Ohm R."/>
            <person name="Pangilinan J."/>
            <person name="Park H.-J."/>
            <person name="Ramirez L."/>
            <person name="Alfaro M."/>
            <person name="Sun H."/>
            <person name="Tritt A."/>
            <person name="Yoshinaga Y."/>
            <person name="Zwiers L.-H."/>
            <person name="Turgeon B."/>
            <person name="Goodwin S."/>
            <person name="Spatafora J."/>
            <person name="Crous P."/>
            <person name="Grigoriev I."/>
        </authorList>
    </citation>
    <scope>NUCLEOTIDE SEQUENCE</scope>
    <source>
        <strain evidence="1">ATCC 16933</strain>
    </source>
</reference>
<proteinExistence type="predicted"/>
<name>A0A6A6P3A0_9PEZI</name>
<sequence length="162" mass="18301">MFDAFLTLFRLRSSFSGTTYARANLTISTLSRCVVVATDTLRRPTDAGASERNVVMEQFQNSSAREIHEQMPRRNKFRVAKTPSTAVVRPQAIEQCCDTGISCSWGRFWENGLKCPKALPTCTVYVPSTMLVMLFPIDLSTILCSVNYTHRHDPSFLRKKSL</sequence>
<evidence type="ECO:0000313" key="2">
    <source>
        <dbReference type="Proteomes" id="UP000799766"/>
    </source>
</evidence>
<protein>
    <submittedName>
        <fullName evidence="1">Uncharacterized protein</fullName>
    </submittedName>
</protein>